<feature type="region of interest" description="Disordered" evidence="1">
    <location>
        <begin position="438"/>
        <end position="474"/>
    </location>
</feature>
<dbReference type="EMBL" id="JAAOLE020000002">
    <property type="protein sequence ID" value="NVI50422.1"/>
    <property type="molecule type" value="Genomic_DNA"/>
</dbReference>
<dbReference type="Gene3D" id="3.40.50.150">
    <property type="entry name" value="Vaccinia Virus protein VP39"/>
    <property type="match status" value="1"/>
</dbReference>
<proteinExistence type="predicted"/>
<feature type="transmembrane region" description="Helical" evidence="2">
    <location>
        <begin position="99"/>
        <end position="123"/>
    </location>
</feature>
<comment type="caution">
    <text evidence="3">The sequence shown here is derived from an EMBL/GenBank/DDBJ whole genome shotgun (WGS) entry which is preliminary data.</text>
</comment>
<evidence type="ECO:0008006" key="4">
    <source>
        <dbReference type="Google" id="ProtNLM"/>
    </source>
</evidence>
<feature type="transmembrane region" description="Helical" evidence="2">
    <location>
        <begin position="135"/>
        <end position="158"/>
    </location>
</feature>
<keyword evidence="2" id="KW-0812">Transmembrane</keyword>
<feature type="compositionally biased region" description="Basic and acidic residues" evidence="1">
    <location>
        <begin position="462"/>
        <end position="474"/>
    </location>
</feature>
<gene>
    <name evidence="3" type="ORF">HAP48_048090</name>
</gene>
<accession>A0A973WA83</accession>
<name>A0A973WA83_9BRAD</name>
<protein>
    <recommendedName>
        <fullName evidence="4">Spermidine synthase</fullName>
    </recommendedName>
</protein>
<sequence>MTVLAMLGGFISLSYEIFLFRTISFATGSSSLAFALTLGAFLVGIAVGARNAANVCDECSPTEAMRHATTGLLWANIFGAAFLPVMAQLAWVGPGVIDIGIVVIYLIARQWGALLPYLSQFGIAADSRTGMQTAILYFANIIGCATGAVLTGFVLANWLGLKSMAVFLLAGGTFCAVMLVAALEVPARERMRHGAIAVGILIAGAIANPVIASRVLENLQSKGTVDHDFAQVVENRSGIITVDTDGVVYGNGMYDGRFNIDLKKTDVNGIIRPYALSLFHPAPRDVLMVGLASGSWAQVVASNPAVKSLTIVEINPGYLELIRQQPEVQSILRNPKVRIIEDDGRRWLNHHPTIGPMWSFEHDLAFPRQRHKSALTGVPRFCKAAPQSRRRVLLQHDRLTSRASHGLHRLSARSQIHQSHGGLRHTNRLELHTMALGSGKLQDRRQARIRPWQRHGPSAGRFVDDPVSARRPDD</sequence>
<evidence type="ECO:0000256" key="1">
    <source>
        <dbReference type="SAM" id="MobiDB-lite"/>
    </source>
</evidence>
<evidence type="ECO:0000313" key="3">
    <source>
        <dbReference type="EMBL" id="NVI50422.1"/>
    </source>
</evidence>
<dbReference type="AlphaFoldDB" id="A0A973WA83"/>
<evidence type="ECO:0000256" key="2">
    <source>
        <dbReference type="SAM" id="Phobius"/>
    </source>
</evidence>
<reference evidence="3" key="1">
    <citation type="submission" date="2020-06" db="EMBL/GenBank/DDBJ databases">
        <title>Whole Genome Sequence of Bradyrhizobium sp. Strain 1S1.</title>
        <authorList>
            <person name="Bromfield E.S.P."/>
            <person name="Cloutier S."/>
        </authorList>
    </citation>
    <scope>NUCLEOTIDE SEQUENCE [LARGE SCALE GENOMIC DNA]</scope>
    <source>
        <strain evidence="3">1S1</strain>
    </source>
</reference>
<organism evidence="3">
    <name type="scientific">Bradyrhizobium septentrionale</name>
    <dbReference type="NCBI Taxonomy" id="1404411"/>
    <lineage>
        <taxon>Bacteria</taxon>
        <taxon>Pseudomonadati</taxon>
        <taxon>Pseudomonadota</taxon>
        <taxon>Alphaproteobacteria</taxon>
        <taxon>Hyphomicrobiales</taxon>
        <taxon>Nitrobacteraceae</taxon>
        <taxon>Bradyrhizobium</taxon>
    </lineage>
</organism>
<feature type="transmembrane region" description="Helical" evidence="2">
    <location>
        <begin position="164"/>
        <end position="183"/>
    </location>
</feature>
<dbReference type="InterPro" id="IPR029063">
    <property type="entry name" value="SAM-dependent_MTases_sf"/>
</dbReference>
<feature type="transmembrane region" description="Helical" evidence="2">
    <location>
        <begin position="71"/>
        <end position="93"/>
    </location>
</feature>
<feature type="transmembrane region" description="Helical" evidence="2">
    <location>
        <begin position="30"/>
        <end position="50"/>
    </location>
</feature>
<keyword evidence="2" id="KW-1133">Transmembrane helix</keyword>
<dbReference type="SUPFAM" id="SSF53335">
    <property type="entry name" value="S-adenosyl-L-methionine-dependent methyltransferases"/>
    <property type="match status" value="1"/>
</dbReference>
<feature type="transmembrane region" description="Helical" evidence="2">
    <location>
        <begin position="195"/>
        <end position="212"/>
    </location>
</feature>
<keyword evidence="2" id="KW-0472">Membrane</keyword>